<evidence type="ECO:0000313" key="4">
    <source>
        <dbReference type="Proteomes" id="UP001221898"/>
    </source>
</evidence>
<dbReference type="PROSITE" id="PS51019">
    <property type="entry name" value="REELIN"/>
    <property type="match status" value="1"/>
</dbReference>
<reference evidence="3" key="1">
    <citation type="journal article" date="2023" name="Science">
        <title>Genome structures resolve the early diversification of teleost fishes.</title>
        <authorList>
            <person name="Parey E."/>
            <person name="Louis A."/>
            <person name="Montfort J."/>
            <person name="Bouchez O."/>
            <person name="Roques C."/>
            <person name="Iampietro C."/>
            <person name="Lluch J."/>
            <person name="Castinel A."/>
            <person name="Donnadieu C."/>
            <person name="Desvignes T."/>
            <person name="Floi Bucao C."/>
            <person name="Jouanno E."/>
            <person name="Wen M."/>
            <person name="Mejri S."/>
            <person name="Dirks R."/>
            <person name="Jansen H."/>
            <person name="Henkel C."/>
            <person name="Chen W.J."/>
            <person name="Zahm M."/>
            <person name="Cabau C."/>
            <person name="Klopp C."/>
            <person name="Thompson A.W."/>
            <person name="Robinson-Rechavi M."/>
            <person name="Braasch I."/>
            <person name="Lecointre G."/>
            <person name="Bobe J."/>
            <person name="Postlethwait J.H."/>
            <person name="Berthelot C."/>
            <person name="Roest Crollius H."/>
            <person name="Guiguen Y."/>
        </authorList>
    </citation>
    <scope>NUCLEOTIDE SEQUENCE</scope>
    <source>
        <strain evidence="3">NC1722</strain>
    </source>
</reference>
<organism evidence="3 4">
    <name type="scientific">Aldrovandia affinis</name>
    <dbReference type="NCBI Taxonomy" id="143900"/>
    <lineage>
        <taxon>Eukaryota</taxon>
        <taxon>Metazoa</taxon>
        <taxon>Chordata</taxon>
        <taxon>Craniata</taxon>
        <taxon>Vertebrata</taxon>
        <taxon>Euteleostomi</taxon>
        <taxon>Actinopterygii</taxon>
        <taxon>Neopterygii</taxon>
        <taxon>Teleostei</taxon>
        <taxon>Notacanthiformes</taxon>
        <taxon>Halosauridae</taxon>
        <taxon>Aldrovandia</taxon>
    </lineage>
</organism>
<comment type="caution">
    <text evidence="3">The sequence shown here is derived from an EMBL/GenBank/DDBJ whole genome shotgun (WGS) entry which is preliminary data.</text>
</comment>
<keyword evidence="4" id="KW-1185">Reference proteome</keyword>
<evidence type="ECO:0000259" key="2">
    <source>
        <dbReference type="PROSITE" id="PS51019"/>
    </source>
</evidence>
<gene>
    <name evidence="3" type="ORF">AAFF_G00377510</name>
</gene>
<dbReference type="Gene3D" id="2.60.40.4060">
    <property type="entry name" value="Reeler domain"/>
    <property type="match status" value="1"/>
</dbReference>
<accession>A0AAD7SFT9</accession>
<feature type="chain" id="PRO_5042139958" description="Reelin domain-containing protein" evidence="1">
    <location>
        <begin position="20"/>
        <end position="139"/>
    </location>
</feature>
<dbReference type="InterPro" id="IPR042307">
    <property type="entry name" value="Reeler_sf"/>
</dbReference>
<feature type="signal peptide" evidence="1">
    <location>
        <begin position="1"/>
        <end position="19"/>
    </location>
</feature>
<dbReference type="PANTHER" id="PTHR45828:SF32">
    <property type="entry name" value="SI:DKEY-251I10.2"/>
    <property type="match status" value="1"/>
</dbReference>
<dbReference type="AlphaFoldDB" id="A0AAD7SFT9"/>
<name>A0AAD7SFT9_9TELE</name>
<evidence type="ECO:0000313" key="3">
    <source>
        <dbReference type="EMBL" id="KAJ8401780.1"/>
    </source>
</evidence>
<dbReference type="PANTHER" id="PTHR45828">
    <property type="entry name" value="CYTOCHROME B561/FERRIC REDUCTASE TRANSMEMBRANE"/>
    <property type="match status" value="1"/>
</dbReference>
<proteinExistence type="predicted"/>
<dbReference type="InterPro" id="IPR002861">
    <property type="entry name" value="Reeler_dom"/>
</dbReference>
<dbReference type="EMBL" id="JAINUG010000068">
    <property type="protein sequence ID" value="KAJ8401780.1"/>
    <property type="molecule type" value="Genomic_DNA"/>
</dbReference>
<evidence type="ECO:0000256" key="1">
    <source>
        <dbReference type="SAM" id="SignalP"/>
    </source>
</evidence>
<dbReference type="GO" id="GO:0016020">
    <property type="term" value="C:membrane"/>
    <property type="evidence" value="ECO:0007669"/>
    <property type="project" value="TreeGrafter"/>
</dbReference>
<protein>
    <recommendedName>
        <fullName evidence="2">Reelin domain-containing protein</fullName>
    </recommendedName>
</protein>
<dbReference type="Proteomes" id="UP001221898">
    <property type="component" value="Unassembled WGS sequence"/>
</dbReference>
<dbReference type="InterPro" id="IPR051237">
    <property type="entry name" value="Ferric-chelate_Red/DefProt"/>
</dbReference>
<dbReference type="Pfam" id="PF02014">
    <property type="entry name" value="Reeler"/>
    <property type="match status" value="1"/>
</dbReference>
<keyword evidence="1" id="KW-0732">Signal</keyword>
<sequence length="139" mass="14797">MGPLLLSAFLLQVPSLGFGYPTGAPSSTCEDMIPRHSGVQPQPSPAPYAIQTSSRTFQPQQPVTVTITGAEYSGVLLQAYMGSSFNALGSWQSPPANTKFLKCSGNQRGAITQSNTNVKGNSTVYSWMPPSETSSIYFV</sequence>
<dbReference type="CDD" id="cd08544">
    <property type="entry name" value="Reeler"/>
    <property type="match status" value="1"/>
</dbReference>
<feature type="domain" description="Reelin" evidence="2">
    <location>
        <begin position="14"/>
        <end position="139"/>
    </location>
</feature>